<name>A0A9P0WZ53_PIEBR</name>
<keyword evidence="2" id="KW-1185">Reference proteome</keyword>
<evidence type="ECO:0000313" key="2">
    <source>
        <dbReference type="Proteomes" id="UP001152562"/>
    </source>
</evidence>
<dbReference type="InterPro" id="IPR006616">
    <property type="entry name" value="DM9_repeat"/>
</dbReference>
<gene>
    <name evidence="1" type="ORF">PIBRA_LOCUS875</name>
</gene>
<dbReference type="Pfam" id="PF11901">
    <property type="entry name" value="DM9"/>
    <property type="match status" value="1"/>
</dbReference>
<dbReference type="EMBL" id="CALOZG010000001">
    <property type="protein sequence ID" value="CAH3900989.1"/>
    <property type="molecule type" value="Genomic_DNA"/>
</dbReference>
<evidence type="ECO:0000313" key="1">
    <source>
        <dbReference type="EMBL" id="CAH3900989.1"/>
    </source>
</evidence>
<dbReference type="PANTHER" id="PTHR31649">
    <property type="entry name" value="AGAP009604-PA"/>
    <property type="match status" value="1"/>
</dbReference>
<sequence>MGEIIEISTIRNHQRRFYKFTSKSVIFSVKGNSGYAMVGLADEIGFFNIDHWVFIDKEGKTGVNEFNQVIIETPTPGILEEDKFHKFCLTWYGSKIELSKFGESELIFTKEITKHNLKYVTFFGCNQKNTLQWKLLLPPRIERPVLKPIIGGKPYWVPYNGKLPYGAVIGGYENEFLYIMRAPHVDSLTPGKFVPSMKCGFIGWEGHSQLKTVFEILCGHDCVWVPTKKSVIPTGAFAAGFTAYEQETMYIGRVKYNGHIIPEVGYENQPTSGDSIHDTMSHPFFFDGMEAMFAKITEKLSSSPSTPHLITPLVPFDPDDPNSDIEDWCQLSEMAAVVHICFNENSPLENTLPNLENEFY</sequence>
<comment type="caution">
    <text evidence="1">The sequence shown here is derived from an EMBL/GenBank/DDBJ whole genome shotgun (WGS) entry which is preliminary data.</text>
</comment>
<reference evidence="1" key="1">
    <citation type="submission" date="2022-05" db="EMBL/GenBank/DDBJ databases">
        <authorList>
            <person name="Okamura Y."/>
        </authorList>
    </citation>
    <scope>NUCLEOTIDE SEQUENCE</scope>
</reference>
<protein>
    <recommendedName>
        <fullName evidence="3">Farnesoic acid O-methyl transferase domain-containing protein</fullName>
    </recommendedName>
</protein>
<dbReference type="Proteomes" id="UP001152562">
    <property type="component" value="Unassembled WGS sequence"/>
</dbReference>
<dbReference type="AlphaFoldDB" id="A0A9P0WZ53"/>
<accession>A0A9P0WZ53</accession>
<organism evidence="1 2">
    <name type="scientific">Pieris brassicae</name>
    <name type="common">White butterfly</name>
    <name type="synonym">Large white butterfly</name>
    <dbReference type="NCBI Taxonomy" id="7116"/>
    <lineage>
        <taxon>Eukaryota</taxon>
        <taxon>Metazoa</taxon>
        <taxon>Ecdysozoa</taxon>
        <taxon>Arthropoda</taxon>
        <taxon>Hexapoda</taxon>
        <taxon>Insecta</taxon>
        <taxon>Pterygota</taxon>
        <taxon>Neoptera</taxon>
        <taxon>Endopterygota</taxon>
        <taxon>Lepidoptera</taxon>
        <taxon>Glossata</taxon>
        <taxon>Ditrysia</taxon>
        <taxon>Papilionoidea</taxon>
        <taxon>Pieridae</taxon>
        <taxon>Pierinae</taxon>
        <taxon>Pieris</taxon>
    </lineage>
</organism>
<proteinExistence type="predicted"/>
<evidence type="ECO:0008006" key="3">
    <source>
        <dbReference type="Google" id="ProtNLM"/>
    </source>
</evidence>
<dbReference type="SMART" id="SM00696">
    <property type="entry name" value="DM9"/>
    <property type="match status" value="1"/>
</dbReference>
<dbReference type="PANTHER" id="PTHR31649:SF1">
    <property type="entry name" value="FARNESOIC ACID O-METHYL TRANSFERASE DOMAIN-CONTAINING PROTEIN"/>
    <property type="match status" value="1"/>
</dbReference>